<organism evidence="7 8">
    <name type="scientific">Coniochaeta pulveracea</name>
    <dbReference type="NCBI Taxonomy" id="177199"/>
    <lineage>
        <taxon>Eukaryota</taxon>
        <taxon>Fungi</taxon>
        <taxon>Dikarya</taxon>
        <taxon>Ascomycota</taxon>
        <taxon>Pezizomycotina</taxon>
        <taxon>Sordariomycetes</taxon>
        <taxon>Sordariomycetidae</taxon>
        <taxon>Coniochaetales</taxon>
        <taxon>Coniochaetaceae</taxon>
        <taxon>Coniochaeta</taxon>
    </lineage>
</organism>
<dbReference type="GO" id="GO:0051087">
    <property type="term" value="F:protein-folding chaperone binding"/>
    <property type="evidence" value="ECO:0007669"/>
    <property type="project" value="TreeGrafter"/>
</dbReference>
<name>A0A420YDZ5_9PEZI</name>
<evidence type="ECO:0000256" key="5">
    <source>
        <dbReference type="SAM" id="MobiDB-lite"/>
    </source>
</evidence>
<accession>A0A420YDZ5</accession>
<proteinExistence type="predicted"/>
<dbReference type="OrthoDB" id="512667at2759"/>
<feature type="domain" description="DNL-type" evidence="6">
    <location>
        <begin position="104"/>
        <end position="199"/>
    </location>
</feature>
<comment type="caution">
    <text evidence="7">The sequence shown here is derived from an EMBL/GenBank/DDBJ whole genome shotgun (WGS) entry which is preliminary data.</text>
</comment>
<dbReference type="PROSITE" id="PS51501">
    <property type="entry name" value="ZF_DNL"/>
    <property type="match status" value="1"/>
</dbReference>
<dbReference type="InterPro" id="IPR007853">
    <property type="entry name" value="Znf_DNL-typ"/>
</dbReference>
<dbReference type="GO" id="GO:0030150">
    <property type="term" value="P:protein import into mitochondrial matrix"/>
    <property type="evidence" value="ECO:0007669"/>
    <property type="project" value="TreeGrafter"/>
</dbReference>
<sequence>MASKRAAATLVSQLPKLQPVLRSRTFLQSAPRIASPIIANIRPRYAMPQLRHQSTNSLPDPSANQAQPNQSESASESASGSTSETASEPASDSSNPVSPADRIKTVPHYEIVFTCKPCGTRSKHRISKQGYHHGSILISCPGCRNRHVISDHLRIFGDRALTVEDLMKERGQLVKKGTLGEDGDLEFWEDGTVTERNADSGEEVVNVAERKEQEEEGRERWRENAPGSTFKKDQE</sequence>
<dbReference type="GO" id="GO:0006457">
    <property type="term" value="P:protein folding"/>
    <property type="evidence" value="ECO:0007669"/>
    <property type="project" value="TreeGrafter"/>
</dbReference>
<dbReference type="PANTHER" id="PTHR20922">
    <property type="entry name" value="DNL-TYPE ZINC FINGER PROTEIN"/>
    <property type="match status" value="1"/>
</dbReference>
<feature type="region of interest" description="Disordered" evidence="5">
    <location>
        <begin position="196"/>
        <end position="235"/>
    </location>
</feature>
<keyword evidence="8" id="KW-1185">Reference proteome</keyword>
<dbReference type="AlphaFoldDB" id="A0A420YDZ5"/>
<feature type="region of interest" description="Disordered" evidence="5">
    <location>
        <begin position="52"/>
        <end position="102"/>
    </location>
</feature>
<dbReference type="GO" id="GO:0008270">
    <property type="term" value="F:zinc ion binding"/>
    <property type="evidence" value="ECO:0007669"/>
    <property type="project" value="UniProtKB-KW"/>
</dbReference>
<dbReference type="Pfam" id="PF05180">
    <property type="entry name" value="zf-DNL"/>
    <property type="match status" value="1"/>
</dbReference>
<evidence type="ECO:0000256" key="3">
    <source>
        <dbReference type="ARBA" id="ARBA00022833"/>
    </source>
</evidence>
<evidence type="ECO:0000256" key="1">
    <source>
        <dbReference type="ARBA" id="ARBA00022723"/>
    </source>
</evidence>
<keyword evidence="3" id="KW-0862">Zinc</keyword>
<dbReference type="GO" id="GO:0005739">
    <property type="term" value="C:mitochondrion"/>
    <property type="evidence" value="ECO:0007669"/>
    <property type="project" value="TreeGrafter"/>
</dbReference>
<dbReference type="InterPro" id="IPR024158">
    <property type="entry name" value="Mt_import_TIM15"/>
</dbReference>
<evidence type="ECO:0000313" key="8">
    <source>
        <dbReference type="Proteomes" id="UP000275385"/>
    </source>
</evidence>
<evidence type="ECO:0000313" key="7">
    <source>
        <dbReference type="EMBL" id="RKU46135.1"/>
    </source>
</evidence>
<evidence type="ECO:0000256" key="2">
    <source>
        <dbReference type="ARBA" id="ARBA00022771"/>
    </source>
</evidence>
<dbReference type="STRING" id="177199.A0A420YDZ5"/>
<protein>
    <recommendedName>
        <fullName evidence="6">DNL-type domain-containing protein</fullName>
    </recommendedName>
</protein>
<evidence type="ECO:0000256" key="4">
    <source>
        <dbReference type="PROSITE-ProRule" id="PRU00834"/>
    </source>
</evidence>
<dbReference type="PANTHER" id="PTHR20922:SF13">
    <property type="entry name" value="DNL-TYPE ZINC FINGER PROTEIN"/>
    <property type="match status" value="1"/>
</dbReference>
<dbReference type="EMBL" id="QVQW01000016">
    <property type="protein sequence ID" value="RKU46135.1"/>
    <property type="molecule type" value="Genomic_DNA"/>
</dbReference>
<feature type="compositionally biased region" description="Basic and acidic residues" evidence="5">
    <location>
        <begin position="208"/>
        <end position="223"/>
    </location>
</feature>
<keyword evidence="2 4" id="KW-0863">Zinc-finger</keyword>
<reference evidence="7 8" key="1">
    <citation type="submission" date="2018-08" db="EMBL/GenBank/DDBJ databases">
        <title>Draft genome of the lignicolous fungus Coniochaeta pulveracea.</title>
        <authorList>
            <person name="Borstlap C.J."/>
            <person name="De Witt R.N."/>
            <person name="Botha A."/>
            <person name="Volschenk H."/>
        </authorList>
    </citation>
    <scope>NUCLEOTIDE SEQUENCE [LARGE SCALE GENOMIC DNA]</scope>
    <source>
        <strain evidence="7 8">CAB683</strain>
    </source>
</reference>
<dbReference type="Proteomes" id="UP000275385">
    <property type="component" value="Unassembled WGS sequence"/>
</dbReference>
<dbReference type="GO" id="GO:0050821">
    <property type="term" value="P:protein stabilization"/>
    <property type="evidence" value="ECO:0007669"/>
    <property type="project" value="TreeGrafter"/>
</dbReference>
<gene>
    <name evidence="7" type="ORF">DL546_007157</name>
</gene>
<evidence type="ECO:0000259" key="6">
    <source>
        <dbReference type="PROSITE" id="PS51501"/>
    </source>
</evidence>
<keyword evidence="1" id="KW-0479">Metal-binding</keyword>
<feature type="compositionally biased region" description="Low complexity" evidence="5">
    <location>
        <begin position="62"/>
        <end position="94"/>
    </location>
</feature>